<dbReference type="InterPro" id="IPR000719">
    <property type="entry name" value="Prot_kinase_dom"/>
</dbReference>
<dbReference type="InterPro" id="IPR008271">
    <property type="entry name" value="Ser/Thr_kinase_AS"/>
</dbReference>
<keyword evidence="5" id="KW-0067">ATP-binding</keyword>
<keyword evidence="4" id="KW-0418">Kinase</keyword>
<dbReference type="InterPro" id="IPR011009">
    <property type="entry name" value="Kinase-like_dom_sf"/>
</dbReference>
<dbReference type="PANTHER" id="PTHR24355">
    <property type="entry name" value="G PROTEIN-COUPLED RECEPTOR KINASE/RIBOSOMAL PROTEIN S6 KINASE"/>
    <property type="match status" value="1"/>
</dbReference>
<dbReference type="Proteomes" id="UP000789595">
    <property type="component" value="Unassembled WGS sequence"/>
</dbReference>
<dbReference type="GO" id="GO:0005524">
    <property type="term" value="F:ATP binding"/>
    <property type="evidence" value="ECO:0007669"/>
    <property type="project" value="UniProtKB-KW"/>
</dbReference>
<feature type="compositionally biased region" description="Basic and acidic residues" evidence="6">
    <location>
        <begin position="195"/>
        <end position="210"/>
    </location>
</feature>
<evidence type="ECO:0000256" key="5">
    <source>
        <dbReference type="ARBA" id="ARBA00022840"/>
    </source>
</evidence>
<evidence type="ECO:0000259" key="7">
    <source>
        <dbReference type="PROSITE" id="PS50011"/>
    </source>
</evidence>
<feature type="region of interest" description="Disordered" evidence="6">
    <location>
        <begin position="183"/>
        <end position="210"/>
    </location>
</feature>
<evidence type="ECO:0000313" key="8">
    <source>
        <dbReference type="EMBL" id="CAH0370542.1"/>
    </source>
</evidence>
<dbReference type="Gene3D" id="1.10.510.10">
    <property type="entry name" value="Transferase(Phosphotransferase) domain 1"/>
    <property type="match status" value="1"/>
</dbReference>
<dbReference type="PROSITE" id="PS00108">
    <property type="entry name" value="PROTEIN_KINASE_ST"/>
    <property type="match status" value="1"/>
</dbReference>
<evidence type="ECO:0000256" key="3">
    <source>
        <dbReference type="ARBA" id="ARBA00022741"/>
    </source>
</evidence>
<dbReference type="AlphaFoldDB" id="A0A8J2SNP1"/>
<keyword evidence="1" id="KW-0723">Serine/threonine-protein kinase</keyword>
<dbReference type="Gene3D" id="3.30.200.20">
    <property type="entry name" value="Phosphorylase Kinase, domain 1"/>
    <property type="match status" value="1"/>
</dbReference>
<sequence>MKRIKKRRAFELCWNERRALAVVDSPFAVGLKYAFHDAESSRLVLVIDLMMGGDLKYWLSQHKCFGFEASRYYAARTLLGLKALHDRDFVYRDVKPENMLVDEHGRVRLSDLGLAEEPASPRRRTTQVHSELKGASGTPGYMAPEMLRREVYDHRVDYFSLGCMVVEFIVGVCPFRTRDAAHWGGRKKKKKKKKQDTEDRALRKQAKKEDARANMARAALEMAPDLTQDVWKEGLGPAAKAFCKALLHKDPSKRLGSNGVKDILDHAFFGGLDLDEVLADAVEPPFAPGKAINAKDAESIGDFASLGDDVPLSDGDFDTERWNYVSPDAYQAEVVWLLQWEEEKRGPRTRVEAVAEKASSACVLS</sequence>
<dbReference type="Pfam" id="PF00069">
    <property type="entry name" value="Pkinase"/>
    <property type="match status" value="1"/>
</dbReference>
<dbReference type="GO" id="GO:0004674">
    <property type="term" value="F:protein serine/threonine kinase activity"/>
    <property type="evidence" value="ECO:0007669"/>
    <property type="project" value="UniProtKB-KW"/>
</dbReference>
<reference evidence="8" key="1">
    <citation type="submission" date="2021-11" db="EMBL/GenBank/DDBJ databases">
        <authorList>
            <consortium name="Genoscope - CEA"/>
            <person name="William W."/>
        </authorList>
    </citation>
    <scope>NUCLEOTIDE SEQUENCE</scope>
</reference>
<proteinExistence type="predicted"/>
<name>A0A8J2SNP1_9STRA</name>
<organism evidence="8 9">
    <name type="scientific">Pelagomonas calceolata</name>
    <dbReference type="NCBI Taxonomy" id="35677"/>
    <lineage>
        <taxon>Eukaryota</taxon>
        <taxon>Sar</taxon>
        <taxon>Stramenopiles</taxon>
        <taxon>Ochrophyta</taxon>
        <taxon>Pelagophyceae</taxon>
        <taxon>Pelagomonadales</taxon>
        <taxon>Pelagomonadaceae</taxon>
        <taxon>Pelagomonas</taxon>
    </lineage>
</organism>
<evidence type="ECO:0000256" key="1">
    <source>
        <dbReference type="ARBA" id="ARBA00022527"/>
    </source>
</evidence>
<dbReference type="OrthoDB" id="354826at2759"/>
<feature type="region of interest" description="Disordered" evidence="6">
    <location>
        <begin position="115"/>
        <end position="135"/>
    </location>
</feature>
<evidence type="ECO:0000256" key="6">
    <source>
        <dbReference type="SAM" id="MobiDB-lite"/>
    </source>
</evidence>
<evidence type="ECO:0000256" key="2">
    <source>
        <dbReference type="ARBA" id="ARBA00022679"/>
    </source>
</evidence>
<evidence type="ECO:0000313" key="9">
    <source>
        <dbReference type="Proteomes" id="UP000789595"/>
    </source>
</evidence>
<keyword evidence="2" id="KW-0808">Transferase</keyword>
<dbReference type="PANTHER" id="PTHR24355:SF18">
    <property type="entry name" value="G PROTEIN-COUPLED RECEPTOR KINASE"/>
    <property type="match status" value="1"/>
</dbReference>
<keyword evidence="9" id="KW-1185">Reference proteome</keyword>
<dbReference type="SUPFAM" id="SSF56112">
    <property type="entry name" value="Protein kinase-like (PK-like)"/>
    <property type="match status" value="1"/>
</dbReference>
<dbReference type="PROSITE" id="PS50011">
    <property type="entry name" value="PROTEIN_KINASE_DOM"/>
    <property type="match status" value="1"/>
</dbReference>
<gene>
    <name evidence="8" type="ORF">PECAL_3P04380</name>
</gene>
<evidence type="ECO:0000256" key="4">
    <source>
        <dbReference type="ARBA" id="ARBA00022777"/>
    </source>
</evidence>
<feature type="domain" description="Protein kinase" evidence="7">
    <location>
        <begin position="1"/>
        <end position="269"/>
    </location>
</feature>
<feature type="compositionally biased region" description="Basic residues" evidence="6">
    <location>
        <begin position="184"/>
        <end position="194"/>
    </location>
</feature>
<keyword evidence="3" id="KW-0547">Nucleotide-binding</keyword>
<accession>A0A8J2SNP1</accession>
<dbReference type="SMART" id="SM00220">
    <property type="entry name" value="S_TKc"/>
    <property type="match status" value="1"/>
</dbReference>
<comment type="caution">
    <text evidence="8">The sequence shown here is derived from an EMBL/GenBank/DDBJ whole genome shotgun (WGS) entry which is preliminary data.</text>
</comment>
<protein>
    <recommendedName>
        <fullName evidence="7">Protein kinase domain-containing protein</fullName>
    </recommendedName>
</protein>
<dbReference type="EMBL" id="CAKKNE010000003">
    <property type="protein sequence ID" value="CAH0370542.1"/>
    <property type="molecule type" value="Genomic_DNA"/>
</dbReference>